<evidence type="ECO:0000313" key="2">
    <source>
        <dbReference type="EMBL" id="TNN44964.1"/>
    </source>
</evidence>
<dbReference type="OrthoDB" id="199913at2759"/>
<reference evidence="2 3" key="1">
    <citation type="submission" date="2019-03" db="EMBL/GenBank/DDBJ databases">
        <title>First draft genome of Liparis tanakae, snailfish: a comprehensive survey of snailfish specific genes.</title>
        <authorList>
            <person name="Kim W."/>
            <person name="Song I."/>
            <person name="Jeong J.-H."/>
            <person name="Kim D."/>
            <person name="Kim S."/>
            <person name="Ryu S."/>
            <person name="Song J.Y."/>
            <person name="Lee S.K."/>
        </authorList>
    </citation>
    <scope>NUCLEOTIDE SEQUENCE [LARGE SCALE GENOMIC DNA]</scope>
    <source>
        <tissue evidence="2">Muscle</tissue>
    </source>
</reference>
<organism evidence="2 3">
    <name type="scientific">Liparis tanakae</name>
    <name type="common">Tanaka's snailfish</name>
    <dbReference type="NCBI Taxonomy" id="230148"/>
    <lineage>
        <taxon>Eukaryota</taxon>
        <taxon>Metazoa</taxon>
        <taxon>Chordata</taxon>
        <taxon>Craniata</taxon>
        <taxon>Vertebrata</taxon>
        <taxon>Euteleostomi</taxon>
        <taxon>Actinopterygii</taxon>
        <taxon>Neopterygii</taxon>
        <taxon>Teleostei</taxon>
        <taxon>Neoteleostei</taxon>
        <taxon>Acanthomorphata</taxon>
        <taxon>Eupercaria</taxon>
        <taxon>Perciformes</taxon>
        <taxon>Cottioidei</taxon>
        <taxon>Cottales</taxon>
        <taxon>Liparidae</taxon>
        <taxon>Liparis</taxon>
    </lineage>
</organism>
<feature type="region of interest" description="Disordered" evidence="1">
    <location>
        <begin position="1"/>
        <end position="32"/>
    </location>
</feature>
<feature type="region of interest" description="Disordered" evidence="1">
    <location>
        <begin position="69"/>
        <end position="88"/>
    </location>
</feature>
<protein>
    <submittedName>
        <fullName evidence="2">Uncharacterized protein</fullName>
    </submittedName>
</protein>
<evidence type="ECO:0000313" key="3">
    <source>
        <dbReference type="Proteomes" id="UP000314294"/>
    </source>
</evidence>
<accession>A0A4Z2FWI9</accession>
<dbReference type="AlphaFoldDB" id="A0A4Z2FWI9"/>
<keyword evidence="3" id="KW-1185">Reference proteome</keyword>
<proteinExistence type="predicted"/>
<name>A0A4Z2FWI9_9TELE</name>
<dbReference type="EMBL" id="SRLO01000874">
    <property type="protein sequence ID" value="TNN44964.1"/>
    <property type="molecule type" value="Genomic_DNA"/>
</dbReference>
<comment type="caution">
    <text evidence="2">The sequence shown here is derived from an EMBL/GenBank/DDBJ whole genome shotgun (WGS) entry which is preliminary data.</text>
</comment>
<gene>
    <name evidence="2" type="ORF">EYF80_044818</name>
</gene>
<sequence>MGAEPGLTFENGAFPGSGRGERDGTLEENPQQKGFVTHFSATDECGGIKRVPGIAKAAVLLPLVAREGEFSSGDGESARATEPVVRVR</sequence>
<dbReference type="Proteomes" id="UP000314294">
    <property type="component" value="Unassembled WGS sequence"/>
</dbReference>
<evidence type="ECO:0000256" key="1">
    <source>
        <dbReference type="SAM" id="MobiDB-lite"/>
    </source>
</evidence>